<feature type="non-terminal residue" evidence="2">
    <location>
        <position position="1"/>
    </location>
</feature>
<dbReference type="AlphaFoldDB" id="A0AAV5S8R5"/>
<evidence type="ECO:0000313" key="3">
    <source>
        <dbReference type="Proteomes" id="UP001432027"/>
    </source>
</evidence>
<keyword evidence="3" id="KW-1185">Reference proteome</keyword>
<reference evidence="2" key="1">
    <citation type="submission" date="2023-10" db="EMBL/GenBank/DDBJ databases">
        <title>Genome assembly of Pristionchus species.</title>
        <authorList>
            <person name="Yoshida K."/>
            <person name="Sommer R.J."/>
        </authorList>
    </citation>
    <scope>NUCLEOTIDE SEQUENCE</scope>
    <source>
        <strain evidence="2">RS0144</strain>
    </source>
</reference>
<proteinExistence type="predicted"/>
<protein>
    <submittedName>
        <fullName evidence="2">Uncharacterized protein</fullName>
    </submittedName>
</protein>
<evidence type="ECO:0000256" key="1">
    <source>
        <dbReference type="SAM" id="MobiDB-lite"/>
    </source>
</evidence>
<evidence type="ECO:0000313" key="2">
    <source>
        <dbReference type="EMBL" id="GMS78475.1"/>
    </source>
</evidence>
<dbReference type="Proteomes" id="UP001432027">
    <property type="component" value="Unassembled WGS sequence"/>
</dbReference>
<feature type="region of interest" description="Disordered" evidence="1">
    <location>
        <begin position="51"/>
        <end position="88"/>
    </location>
</feature>
<comment type="caution">
    <text evidence="2">The sequence shown here is derived from an EMBL/GenBank/DDBJ whole genome shotgun (WGS) entry which is preliminary data.</text>
</comment>
<sequence>SSLFQKLSEAPIMAKSTPDIIVVPPTSHNSVSCNVSGFIPLTPQQQAAIDRKHQELTTATTSPSGRNSSRPSGSSPSRVDEQGSIDCESPPLGPMLMFSYLNSCTGKEKSAPQHASVTASFELKNMPVRNIRYMCSIKMKLLSHTSSNTLHSMATEDTGISSVVSISPQKRASNELDNSSSPKRLRISENSPQSPLL</sequence>
<feature type="region of interest" description="Disordered" evidence="1">
    <location>
        <begin position="165"/>
        <end position="197"/>
    </location>
</feature>
<feature type="compositionally biased region" description="Low complexity" evidence="1">
    <location>
        <begin position="62"/>
        <end position="77"/>
    </location>
</feature>
<name>A0AAV5S8R5_9BILA</name>
<dbReference type="EMBL" id="BTSX01000001">
    <property type="protein sequence ID" value="GMS78475.1"/>
    <property type="molecule type" value="Genomic_DNA"/>
</dbReference>
<organism evidence="2 3">
    <name type="scientific">Pristionchus entomophagus</name>
    <dbReference type="NCBI Taxonomy" id="358040"/>
    <lineage>
        <taxon>Eukaryota</taxon>
        <taxon>Metazoa</taxon>
        <taxon>Ecdysozoa</taxon>
        <taxon>Nematoda</taxon>
        <taxon>Chromadorea</taxon>
        <taxon>Rhabditida</taxon>
        <taxon>Rhabditina</taxon>
        <taxon>Diplogasteromorpha</taxon>
        <taxon>Diplogasteroidea</taxon>
        <taxon>Neodiplogasteridae</taxon>
        <taxon>Pristionchus</taxon>
    </lineage>
</organism>
<accession>A0AAV5S8R5</accession>
<gene>
    <name evidence="2" type="ORF">PENTCL1PPCAC_650</name>
</gene>